<keyword evidence="1" id="KW-0812">Transmembrane</keyword>
<dbReference type="AlphaFoldDB" id="A0A151ADT2"/>
<organism evidence="2 3">
    <name type="scientific">Halalkalicoccus paucihalophilus</name>
    <dbReference type="NCBI Taxonomy" id="1008153"/>
    <lineage>
        <taxon>Archaea</taxon>
        <taxon>Methanobacteriati</taxon>
        <taxon>Methanobacteriota</taxon>
        <taxon>Stenosarchaea group</taxon>
        <taxon>Halobacteria</taxon>
        <taxon>Halobacteriales</taxon>
        <taxon>Halococcaceae</taxon>
        <taxon>Halalkalicoccus</taxon>
    </lineage>
</organism>
<reference evidence="2 3" key="1">
    <citation type="submission" date="2016-02" db="EMBL/GenBank/DDBJ databases">
        <title>Genome sequence of Halalkalicoccus paucihalophilus DSM 24557.</title>
        <authorList>
            <person name="Poehlein A."/>
            <person name="Daniel R."/>
        </authorList>
    </citation>
    <scope>NUCLEOTIDE SEQUENCE [LARGE SCALE GENOMIC DNA]</scope>
    <source>
        <strain evidence="2 3">DSM 24557</strain>
    </source>
</reference>
<accession>A0A151ADT2</accession>
<evidence type="ECO:0000313" key="3">
    <source>
        <dbReference type="Proteomes" id="UP000075321"/>
    </source>
</evidence>
<evidence type="ECO:0000313" key="2">
    <source>
        <dbReference type="EMBL" id="KYH25754.1"/>
    </source>
</evidence>
<proteinExistence type="predicted"/>
<protein>
    <submittedName>
        <fullName evidence="2">Uncharacterized protein</fullName>
    </submittedName>
</protein>
<keyword evidence="1" id="KW-0472">Membrane</keyword>
<feature type="transmembrane region" description="Helical" evidence="1">
    <location>
        <begin position="61"/>
        <end position="80"/>
    </location>
</feature>
<evidence type="ECO:0000256" key="1">
    <source>
        <dbReference type="SAM" id="Phobius"/>
    </source>
</evidence>
<dbReference type="OrthoDB" id="206506at2157"/>
<gene>
    <name evidence="2" type="ORF">HAPAU_24320</name>
</gene>
<dbReference type="EMBL" id="LTAZ01000005">
    <property type="protein sequence ID" value="KYH25754.1"/>
    <property type="molecule type" value="Genomic_DNA"/>
</dbReference>
<dbReference type="Proteomes" id="UP000075321">
    <property type="component" value="Unassembled WGS sequence"/>
</dbReference>
<keyword evidence="1" id="KW-1133">Transmembrane helix</keyword>
<dbReference type="RefSeq" id="WP_066382799.1">
    <property type="nucleotide sequence ID" value="NZ_LTAZ01000005.1"/>
</dbReference>
<sequence>MSEFLTALHEEVNLKDTLATVAVLGALVVFTDVSRSILVAAGIAFGLTAVINTLDAVSGGPSLVVSATVFALGALVGLWLTVTESSYFMGAMTFLLAWLALDTFHKAVHGIEPTEPDPSEFDEMSASEAGRMTYRARKVQQALDNSPASLSASELVTRTGLSEAEVREALLFLENAEAINEECERYELVEQPGLLRSIVSRIVRPFSLFTPSR</sequence>
<feature type="transmembrane region" description="Helical" evidence="1">
    <location>
        <begin position="36"/>
        <end position="54"/>
    </location>
</feature>
<dbReference type="PATRIC" id="fig|1008153.3.peg.2479"/>
<name>A0A151ADT2_9EURY</name>
<comment type="caution">
    <text evidence="2">The sequence shown here is derived from an EMBL/GenBank/DDBJ whole genome shotgun (WGS) entry which is preliminary data.</text>
</comment>
<keyword evidence="3" id="KW-1185">Reference proteome</keyword>